<dbReference type="Proteomes" id="UP000011083">
    <property type="component" value="Unassembled WGS sequence"/>
</dbReference>
<dbReference type="GeneID" id="14923833"/>
<dbReference type="Pfam" id="PF00226">
    <property type="entry name" value="DnaJ"/>
    <property type="match status" value="1"/>
</dbReference>
<gene>
    <name evidence="4" type="ORF">ACA1_396960</name>
</gene>
<dbReference type="OrthoDB" id="10250354at2759"/>
<dbReference type="InterPro" id="IPR001623">
    <property type="entry name" value="DnaJ_domain"/>
</dbReference>
<dbReference type="PROSITE" id="PS50076">
    <property type="entry name" value="DNAJ_2"/>
    <property type="match status" value="1"/>
</dbReference>
<evidence type="ECO:0000256" key="2">
    <source>
        <dbReference type="SAM" id="Phobius"/>
    </source>
</evidence>
<keyword evidence="2" id="KW-0812">Transmembrane</keyword>
<keyword evidence="2" id="KW-0472">Membrane</keyword>
<protein>
    <submittedName>
        <fullName evidence="4">DnaJ domain containing protein</fullName>
    </submittedName>
</protein>
<evidence type="ECO:0000313" key="5">
    <source>
        <dbReference type="Proteomes" id="UP000011083"/>
    </source>
</evidence>
<dbReference type="CDD" id="cd06257">
    <property type="entry name" value="DnaJ"/>
    <property type="match status" value="1"/>
</dbReference>
<dbReference type="Gene3D" id="1.10.287.110">
    <property type="entry name" value="DnaJ domain"/>
    <property type="match status" value="1"/>
</dbReference>
<evidence type="ECO:0000259" key="3">
    <source>
        <dbReference type="PROSITE" id="PS50076"/>
    </source>
</evidence>
<keyword evidence="2" id="KW-1133">Transmembrane helix</keyword>
<dbReference type="EMBL" id="KB007869">
    <property type="protein sequence ID" value="ELR22870.1"/>
    <property type="molecule type" value="Genomic_DNA"/>
</dbReference>
<dbReference type="VEuPathDB" id="AmoebaDB:ACA1_396960"/>
<dbReference type="RefSeq" id="XP_004351647.1">
    <property type="nucleotide sequence ID" value="XM_004351595.1"/>
</dbReference>
<feature type="region of interest" description="Disordered" evidence="1">
    <location>
        <begin position="194"/>
        <end position="241"/>
    </location>
</feature>
<reference evidence="4 5" key="1">
    <citation type="journal article" date="2013" name="Genome Biol.">
        <title>Genome of Acanthamoeba castellanii highlights extensive lateral gene transfer and early evolution of tyrosine kinase signaling.</title>
        <authorList>
            <person name="Clarke M."/>
            <person name="Lohan A.J."/>
            <person name="Liu B."/>
            <person name="Lagkouvardos I."/>
            <person name="Roy S."/>
            <person name="Zafar N."/>
            <person name="Bertelli C."/>
            <person name="Schilde C."/>
            <person name="Kianianmomeni A."/>
            <person name="Burglin T.R."/>
            <person name="Frech C."/>
            <person name="Turcotte B."/>
            <person name="Kopec K.O."/>
            <person name="Synnott J.M."/>
            <person name="Choo C."/>
            <person name="Paponov I."/>
            <person name="Finkler A."/>
            <person name="Soon Heng Tan C."/>
            <person name="Hutchins A.P."/>
            <person name="Weinmeier T."/>
            <person name="Rattei T."/>
            <person name="Chu J.S."/>
            <person name="Gimenez G."/>
            <person name="Irimia M."/>
            <person name="Rigden D.J."/>
            <person name="Fitzpatrick D.A."/>
            <person name="Lorenzo-Morales J."/>
            <person name="Bateman A."/>
            <person name="Chiu C.H."/>
            <person name="Tang P."/>
            <person name="Hegemann P."/>
            <person name="Fromm H."/>
            <person name="Raoult D."/>
            <person name="Greub G."/>
            <person name="Miranda-Saavedra D."/>
            <person name="Chen N."/>
            <person name="Nash P."/>
            <person name="Ginger M.L."/>
            <person name="Horn M."/>
            <person name="Schaap P."/>
            <person name="Caler L."/>
            <person name="Loftus B."/>
        </authorList>
    </citation>
    <scope>NUCLEOTIDE SEQUENCE [LARGE SCALE GENOMIC DNA]</scope>
    <source>
        <strain evidence="4 5">Neff</strain>
    </source>
</reference>
<keyword evidence="5" id="KW-1185">Reference proteome</keyword>
<feature type="region of interest" description="Disordered" evidence="1">
    <location>
        <begin position="20"/>
        <end position="51"/>
    </location>
</feature>
<proteinExistence type="predicted"/>
<feature type="compositionally biased region" description="Low complexity" evidence="1">
    <location>
        <begin position="226"/>
        <end position="241"/>
    </location>
</feature>
<dbReference type="SUPFAM" id="SSF46565">
    <property type="entry name" value="Chaperone J-domain"/>
    <property type="match status" value="1"/>
</dbReference>
<sequence>MCATTTSLTSRTCGRAHVRRFAAEAARPGSKGSNTTKKEEDEEEWVDPPHIAEAKQRLRTFEKEDLYAVLGVAPDVDSEGIITAYNERGAALASAPDFSTNAELKAQLQRLKHATEVLLDPPQRLEFDAQRRSVHEALRRLEVDPKWARGKVRMVTVGRTFLFTKQVWAFGVFLAMMGVFTYIAIDFARRKEEQLKRHDRATVTRKGSPTQEQPHRRTPVTPPPAAAAATTTIPTPTEKDA</sequence>
<evidence type="ECO:0000313" key="4">
    <source>
        <dbReference type="EMBL" id="ELR22870.1"/>
    </source>
</evidence>
<accession>L8HCE7</accession>
<name>L8HCE7_ACACF</name>
<dbReference type="InterPro" id="IPR036869">
    <property type="entry name" value="J_dom_sf"/>
</dbReference>
<feature type="transmembrane region" description="Helical" evidence="2">
    <location>
        <begin position="167"/>
        <end position="188"/>
    </location>
</feature>
<evidence type="ECO:0000256" key="1">
    <source>
        <dbReference type="SAM" id="MobiDB-lite"/>
    </source>
</evidence>
<dbReference type="AlphaFoldDB" id="L8HCE7"/>
<organism evidence="4 5">
    <name type="scientific">Acanthamoeba castellanii (strain ATCC 30010 / Neff)</name>
    <dbReference type="NCBI Taxonomy" id="1257118"/>
    <lineage>
        <taxon>Eukaryota</taxon>
        <taxon>Amoebozoa</taxon>
        <taxon>Discosea</taxon>
        <taxon>Longamoebia</taxon>
        <taxon>Centramoebida</taxon>
        <taxon>Acanthamoebidae</taxon>
        <taxon>Acanthamoeba</taxon>
    </lineage>
</organism>
<dbReference type="KEGG" id="acan:ACA1_396960"/>
<feature type="domain" description="J" evidence="3">
    <location>
        <begin position="65"/>
        <end position="131"/>
    </location>
</feature>